<comment type="caution">
    <text evidence="2">The sequence shown here is derived from an EMBL/GenBank/DDBJ whole genome shotgun (WGS) entry which is preliminary data.</text>
</comment>
<name>A0AAD5SLT5_9FUNG</name>
<dbReference type="EMBL" id="JADGJH010005567">
    <property type="protein sequence ID" value="KAJ3080114.1"/>
    <property type="molecule type" value="Genomic_DNA"/>
</dbReference>
<evidence type="ECO:0000256" key="1">
    <source>
        <dbReference type="SAM" id="MobiDB-lite"/>
    </source>
</evidence>
<evidence type="ECO:0000313" key="3">
    <source>
        <dbReference type="Proteomes" id="UP001211907"/>
    </source>
</evidence>
<feature type="compositionally biased region" description="Polar residues" evidence="1">
    <location>
        <begin position="1"/>
        <end position="14"/>
    </location>
</feature>
<protein>
    <submittedName>
        <fullName evidence="2">Uncharacterized protein</fullName>
    </submittedName>
</protein>
<keyword evidence="3" id="KW-1185">Reference proteome</keyword>
<accession>A0AAD5SLT5</accession>
<proteinExistence type="predicted"/>
<sequence length="222" mass="24217">MPQANSPASFQNDENIIGANEFEGEHEETLERTRKNTTSNASLPTTPSNYSLQHRENSKKSQKKVHWNPKDSVNYGPESPPPSLVSSEETSSSSFEYHCGIPDSLGASIITWISASSSSSSAAFGRLRFEQVHHTLSSKQAARLKSTVTTTLKSVDTVHKSTLSLSEAAVKLSYKVSAGLDVGILRATLANAGFRETGPTVSDWNIFWSNGKIESHEFRSLN</sequence>
<dbReference type="AlphaFoldDB" id="A0AAD5SLT5"/>
<reference evidence="2" key="1">
    <citation type="submission" date="2020-05" db="EMBL/GenBank/DDBJ databases">
        <title>Phylogenomic resolution of chytrid fungi.</title>
        <authorList>
            <person name="Stajich J.E."/>
            <person name="Amses K."/>
            <person name="Simmons R."/>
            <person name="Seto K."/>
            <person name="Myers J."/>
            <person name="Bonds A."/>
            <person name="Quandt C.A."/>
            <person name="Barry K."/>
            <person name="Liu P."/>
            <person name="Grigoriev I."/>
            <person name="Longcore J.E."/>
            <person name="James T.Y."/>
        </authorList>
    </citation>
    <scope>NUCLEOTIDE SEQUENCE</scope>
    <source>
        <strain evidence="2">JEL0513</strain>
    </source>
</reference>
<feature type="region of interest" description="Disordered" evidence="1">
    <location>
        <begin position="1"/>
        <end position="91"/>
    </location>
</feature>
<gene>
    <name evidence="2" type="ORF">HK100_010223</name>
</gene>
<evidence type="ECO:0000313" key="2">
    <source>
        <dbReference type="EMBL" id="KAJ3080114.1"/>
    </source>
</evidence>
<dbReference type="Proteomes" id="UP001211907">
    <property type="component" value="Unassembled WGS sequence"/>
</dbReference>
<feature type="compositionally biased region" description="Polar residues" evidence="1">
    <location>
        <begin position="36"/>
        <end position="52"/>
    </location>
</feature>
<feature type="non-terminal residue" evidence="2">
    <location>
        <position position="222"/>
    </location>
</feature>
<organism evidence="2 3">
    <name type="scientific">Physocladia obscura</name>
    <dbReference type="NCBI Taxonomy" id="109957"/>
    <lineage>
        <taxon>Eukaryota</taxon>
        <taxon>Fungi</taxon>
        <taxon>Fungi incertae sedis</taxon>
        <taxon>Chytridiomycota</taxon>
        <taxon>Chytridiomycota incertae sedis</taxon>
        <taxon>Chytridiomycetes</taxon>
        <taxon>Chytridiales</taxon>
        <taxon>Chytriomycetaceae</taxon>
        <taxon>Physocladia</taxon>
    </lineage>
</organism>